<gene>
    <name evidence="2" type="ORF">EDD36DRAFT_200348</name>
</gene>
<dbReference type="Proteomes" id="UP001203852">
    <property type="component" value="Unassembled WGS sequence"/>
</dbReference>
<evidence type="ECO:0000313" key="3">
    <source>
        <dbReference type="Proteomes" id="UP001203852"/>
    </source>
</evidence>
<feature type="region of interest" description="Disordered" evidence="1">
    <location>
        <begin position="77"/>
        <end position="126"/>
    </location>
</feature>
<comment type="caution">
    <text evidence="2">The sequence shown here is derived from an EMBL/GenBank/DDBJ whole genome shotgun (WGS) entry which is preliminary data.</text>
</comment>
<name>A0AAN6IDK9_9EURO</name>
<sequence>MPDLKNLKEASREITLLSPARMRAHMRSGGLQRRLGHHGANTGAPLRRPHTVAIHEVDGQGINTDIRNMAMYPPSFLSGGNSRLPRSASVSQQNMSDRSASPNMTPAETPNLSGAPPTPAQTGRSDQVWASLGRVLGLSSLIGSESEEANDHYRTTSVSSLPSLPSPGLDVAPLPARVEGHSLAEETTSAPDERHC</sequence>
<evidence type="ECO:0000313" key="2">
    <source>
        <dbReference type="EMBL" id="KAI1613551.1"/>
    </source>
</evidence>
<dbReference type="AlphaFoldDB" id="A0AAN6IDK9"/>
<dbReference type="EMBL" id="MU404353">
    <property type="protein sequence ID" value="KAI1613551.1"/>
    <property type="molecule type" value="Genomic_DNA"/>
</dbReference>
<organism evidence="2 3">
    <name type="scientific">Exophiala viscosa</name>
    <dbReference type="NCBI Taxonomy" id="2486360"/>
    <lineage>
        <taxon>Eukaryota</taxon>
        <taxon>Fungi</taxon>
        <taxon>Dikarya</taxon>
        <taxon>Ascomycota</taxon>
        <taxon>Pezizomycotina</taxon>
        <taxon>Eurotiomycetes</taxon>
        <taxon>Chaetothyriomycetidae</taxon>
        <taxon>Chaetothyriales</taxon>
        <taxon>Herpotrichiellaceae</taxon>
        <taxon>Exophiala</taxon>
    </lineage>
</organism>
<feature type="region of interest" description="Disordered" evidence="1">
    <location>
        <begin position="146"/>
        <end position="175"/>
    </location>
</feature>
<feature type="compositionally biased region" description="Polar residues" evidence="1">
    <location>
        <begin position="88"/>
        <end position="112"/>
    </location>
</feature>
<evidence type="ECO:0000256" key="1">
    <source>
        <dbReference type="SAM" id="MobiDB-lite"/>
    </source>
</evidence>
<reference evidence="2" key="1">
    <citation type="journal article" date="2022" name="bioRxiv">
        <title>Deciphering the potential niche of two novel black yeast fungi from a biological soil crust based on their genomes, phenotypes, and melanin regulation.</title>
        <authorList>
            <consortium name="DOE Joint Genome Institute"/>
            <person name="Carr E.C."/>
            <person name="Barton Q."/>
            <person name="Grambo S."/>
            <person name="Sullivan M."/>
            <person name="Renfro C.M."/>
            <person name="Kuo A."/>
            <person name="Pangilinan J."/>
            <person name="Lipzen A."/>
            <person name="Keymanesh K."/>
            <person name="Savage E."/>
            <person name="Barry K."/>
            <person name="Grigoriev I.V."/>
            <person name="Riekhof W.R."/>
            <person name="Harris S.S."/>
        </authorList>
    </citation>
    <scope>NUCLEOTIDE SEQUENCE</scope>
    <source>
        <strain evidence="2">JF 03-4F</strain>
    </source>
</reference>
<feature type="compositionally biased region" description="Low complexity" evidence="1">
    <location>
        <begin position="157"/>
        <end position="169"/>
    </location>
</feature>
<proteinExistence type="predicted"/>
<protein>
    <submittedName>
        <fullName evidence="2">Uncharacterized protein</fullName>
    </submittedName>
</protein>
<keyword evidence="3" id="KW-1185">Reference proteome</keyword>
<accession>A0AAN6IDK9</accession>